<dbReference type="AlphaFoldDB" id="A0A816BQN0"/>
<sequence>MQSTSVVGFNCFESLLTASRTCEFFYNITSTHQIVPNNDGQFYFIQFPPTISQTMTTETLSTQRIQTTEPIQQAVQAFWPFDNSAKDLYGNYNSLGMNSVEYSNLSITGHGSSLLCSSDRAVNMNSPLNIVNSSFTFELWINIKSYTSSWWLGIMGQCWSQKENQCLHIATRNKVSYFGFFNNDCSGTTQLKVATWYHLSFVYDAVNNLQLIYLNGVLECMRSSVDPLLITSPIPPLTIGMITLYANFYFNGMLDQISFVNRAKSEREILRDATLIAQYSFDYNSSLDFGPNKINGSTLNVSFITDGRVNDALFFAQNNNGSYFLARDLVLLGVPNKPFSISMWLRPSSSNNTGIIVYLDTQSASNWCMPILGFTVSGQLIAQNTQAGRTINVTGPTLPVGVWTHVVYVYSIARRLLLYVNGTYISATVVFSRNTPNSPINLYIGNCPLGNQCHCSVGSIAPKQYYGAIDEFQVYSRELSVNDIENLSNLSNI</sequence>
<keyword evidence="2" id="KW-1015">Disulfide bond</keyword>
<keyword evidence="1" id="KW-0732">Signal</keyword>
<dbReference type="EMBL" id="CAJNOR010007173">
    <property type="protein sequence ID" value="CAF1612197.1"/>
    <property type="molecule type" value="Genomic_DNA"/>
</dbReference>
<accession>A0A816BQN0</accession>
<evidence type="ECO:0000313" key="4">
    <source>
        <dbReference type="EMBL" id="CAF1612197.1"/>
    </source>
</evidence>
<dbReference type="InterPro" id="IPR013320">
    <property type="entry name" value="ConA-like_dom_sf"/>
</dbReference>
<dbReference type="PANTHER" id="PTHR42535">
    <property type="entry name" value="OOKINETE PROTEIN, PUTATIVE-RELATED"/>
    <property type="match status" value="1"/>
</dbReference>
<evidence type="ECO:0000256" key="1">
    <source>
        <dbReference type="ARBA" id="ARBA00022729"/>
    </source>
</evidence>
<dbReference type="SMART" id="SM00560">
    <property type="entry name" value="LamGL"/>
    <property type="match status" value="1"/>
</dbReference>
<dbReference type="Pfam" id="PF13385">
    <property type="entry name" value="Laminin_G_3"/>
    <property type="match status" value="2"/>
</dbReference>
<dbReference type="SUPFAM" id="SSF49899">
    <property type="entry name" value="Concanavalin A-like lectins/glucanases"/>
    <property type="match status" value="2"/>
</dbReference>
<keyword evidence="5" id="KW-1185">Reference proteome</keyword>
<dbReference type="Gene3D" id="2.60.120.200">
    <property type="match status" value="2"/>
</dbReference>
<feature type="domain" description="LamG-like jellyroll fold" evidence="3">
    <location>
        <begin position="337"/>
        <end position="482"/>
    </location>
</feature>
<dbReference type="InterPro" id="IPR006558">
    <property type="entry name" value="LamG-like"/>
</dbReference>
<evidence type="ECO:0000259" key="3">
    <source>
        <dbReference type="SMART" id="SM00560"/>
    </source>
</evidence>
<evidence type="ECO:0000256" key="2">
    <source>
        <dbReference type="ARBA" id="ARBA00023157"/>
    </source>
</evidence>
<reference evidence="4" key="1">
    <citation type="submission" date="2021-02" db="EMBL/GenBank/DDBJ databases">
        <authorList>
            <person name="Nowell W R."/>
        </authorList>
    </citation>
    <scope>NUCLEOTIDE SEQUENCE</scope>
</reference>
<gene>
    <name evidence="4" type="ORF">XAT740_LOCUS49049</name>
</gene>
<protein>
    <recommendedName>
        <fullName evidence="3">LamG-like jellyroll fold domain-containing protein</fullName>
    </recommendedName>
</protein>
<comment type="caution">
    <text evidence="4">The sequence shown here is derived from an EMBL/GenBank/DDBJ whole genome shotgun (WGS) entry which is preliminary data.</text>
</comment>
<evidence type="ECO:0000313" key="5">
    <source>
        <dbReference type="Proteomes" id="UP000663828"/>
    </source>
</evidence>
<organism evidence="4 5">
    <name type="scientific">Adineta ricciae</name>
    <name type="common">Rotifer</name>
    <dbReference type="NCBI Taxonomy" id="249248"/>
    <lineage>
        <taxon>Eukaryota</taxon>
        <taxon>Metazoa</taxon>
        <taxon>Spiralia</taxon>
        <taxon>Gnathifera</taxon>
        <taxon>Rotifera</taxon>
        <taxon>Eurotatoria</taxon>
        <taxon>Bdelloidea</taxon>
        <taxon>Adinetida</taxon>
        <taxon>Adinetidae</taxon>
        <taxon>Adineta</taxon>
    </lineage>
</organism>
<dbReference type="Proteomes" id="UP000663828">
    <property type="component" value="Unassembled WGS sequence"/>
</dbReference>
<proteinExistence type="predicted"/>
<dbReference type="PANTHER" id="PTHR42535:SF2">
    <property type="entry name" value="CHROMOSOME UNDETERMINED SCAFFOLD_146, WHOLE GENOME SHOTGUN SEQUENCE"/>
    <property type="match status" value="1"/>
</dbReference>
<name>A0A816BQN0_ADIRI</name>